<accession>A0A5B9QBN4</accession>
<evidence type="ECO:0000313" key="3">
    <source>
        <dbReference type="Proteomes" id="UP000323917"/>
    </source>
</evidence>
<dbReference type="EMBL" id="CP042913">
    <property type="protein sequence ID" value="QEG36414.1"/>
    <property type="molecule type" value="Genomic_DNA"/>
</dbReference>
<dbReference type="Proteomes" id="UP000323917">
    <property type="component" value="Chromosome"/>
</dbReference>
<dbReference type="RefSeq" id="WP_148074758.1">
    <property type="nucleotide sequence ID" value="NZ_CP042913.1"/>
</dbReference>
<protein>
    <submittedName>
        <fullName evidence="2">Uncharacterized protein</fullName>
    </submittedName>
</protein>
<proteinExistence type="predicted"/>
<evidence type="ECO:0000256" key="1">
    <source>
        <dbReference type="SAM" id="Phobius"/>
    </source>
</evidence>
<feature type="transmembrane region" description="Helical" evidence="1">
    <location>
        <begin position="51"/>
        <end position="72"/>
    </location>
</feature>
<dbReference type="KEGG" id="bgok:Pr1d_37280"/>
<name>A0A5B9QBN4_9BACT</name>
<keyword evidence="1" id="KW-0812">Transmembrane</keyword>
<reference evidence="2 3" key="1">
    <citation type="submission" date="2019-08" db="EMBL/GenBank/DDBJ databases">
        <title>Deep-cultivation of Planctomycetes and their phenomic and genomic characterization uncovers novel biology.</title>
        <authorList>
            <person name="Wiegand S."/>
            <person name="Jogler M."/>
            <person name="Boedeker C."/>
            <person name="Pinto D."/>
            <person name="Vollmers J."/>
            <person name="Rivas-Marin E."/>
            <person name="Kohn T."/>
            <person name="Peeters S.H."/>
            <person name="Heuer A."/>
            <person name="Rast P."/>
            <person name="Oberbeckmann S."/>
            <person name="Bunk B."/>
            <person name="Jeske O."/>
            <person name="Meyerdierks A."/>
            <person name="Storesund J.E."/>
            <person name="Kallscheuer N."/>
            <person name="Luecker S."/>
            <person name="Lage O.M."/>
            <person name="Pohl T."/>
            <person name="Merkel B.J."/>
            <person name="Hornburger P."/>
            <person name="Mueller R.-W."/>
            <person name="Bruemmer F."/>
            <person name="Labrenz M."/>
            <person name="Spormann A.M."/>
            <person name="Op den Camp H."/>
            <person name="Overmann J."/>
            <person name="Amann R."/>
            <person name="Jetten M.S.M."/>
            <person name="Mascher T."/>
            <person name="Medema M.H."/>
            <person name="Devos D.P."/>
            <person name="Kaster A.-K."/>
            <person name="Ovreas L."/>
            <person name="Rohde M."/>
            <person name="Galperin M.Y."/>
            <person name="Jogler C."/>
        </authorList>
    </citation>
    <scope>NUCLEOTIDE SEQUENCE [LARGE SCALE GENOMIC DNA]</scope>
    <source>
        <strain evidence="2 3">Pr1d</strain>
    </source>
</reference>
<dbReference type="AlphaFoldDB" id="A0A5B9QBN4"/>
<keyword evidence="1" id="KW-1133">Transmembrane helix</keyword>
<gene>
    <name evidence="2" type="ORF">Pr1d_37280</name>
</gene>
<feature type="transmembrane region" description="Helical" evidence="1">
    <location>
        <begin position="28"/>
        <end position="45"/>
    </location>
</feature>
<sequence>MNDDSVELIAGDDDKHACNYVANKRRSYFILLVYSAILGIRSCFLPEEDTLLDFILGLPLLILGIMWCYVVAAECGNRIG</sequence>
<keyword evidence="3" id="KW-1185">Reference proteome</keyword>
<keyword evidence="1" id="KW-0472">Membrane</keyword>
<evidence type="ECO:0000313" key="2">
    <source>
        <dbReference type="EMBL" id="QEG36414.1"/>
    </source>
</evidence>
<organism evidence="2 3">
    <name type="scientific">Bythopirellula goksoeyrii</name>
    <dbReference type="NCBI Taxonomy" id="1400387"/>
    <lineage>
        <taxon>Bacteria</taxon>
        <taxon>Pseudomonadati</taxon>
        <taxon>Planctomycetota</taxon>
        <taxon>Planctomycetia</taxon>
        <taxon>Pirellulales</taxon>
        <taxon>Lacipirellulaceae</taxon>
        <taxon>Bythopirellula</taxon>
    </lineage>
</organism>